<keyword evidence="3" id="KW-1185">Reference proteome</keyword>
<feature type="chain" id="PRO_5045096698" description="PsbP C-terminal domain-containing protein" evidence="1">
    <location>
        <begin position="22"/>
        <end position="171"/>
    </location>
</feature>
<comment type="caution">
    <text evidence="2">The sequence shown here is derived from an EMBL/GenBank/DDBJ whole genome shotgun (WGS) entry which is preliminary data.</text>
</comment>
<accession>A0ABU4DQG0</accession>
<evidence type="ECO:0000313" key="3">
    <source>
        <dbReference type="Proteomes" id="UP001276150"/>
    </source>
</evidence>
<keyword evidence="1" id="KW-0732">Signal</keyword>
<evidence type="ECO:0000256" key="1">
    <source>
        <dbReference type="SAM" id="SignalP"/>
    </source>
</evidence>
<organism evidence="2 3">
    <name type="scientific">Deinococcus arenicola</name>
    <dbReference type="NCBI Taxonomy" id="2994950"/>
    <lineage>
        <taxon>Bacteria</taxon>
        <taxon>Thermotogati</taxon>
        <taxon>Deinococcota</taxon>
        <taxon>Deinococci</taxon>
        <taxon>Deinococcales</taxon>
        <taxon>Deinococcaceae</taxon>
        <taxon>Deinococcus</taxon>
    </lineage>
</organism>
<dbReference type="Gene3D" id="3.40.1000.10">
    <property type="entry name" value="Mog1/PsbP, alpha/beta/alpha sandwich"/>
    <property type="match status" value="1"/>
</dbReference>
<dbReference type="RefSeq" id="WP_317639988.1">
    <property type="nucleotide sequence ID" value="NZ_JAPMIV010000012.1"/>
</dbReference>
<protein>
    <recommendedName>
        <fullName evidence="4">PsbP C-terminal domain-containing protein</fullName>
    </recommendedName>
</protein>
<evidence type="ECO:0008006" key="4">
    <source>
        <dbReference type="Google" id="ProtNLM"/>
    </source>
</evidence>
<evidence type="ECO:0000313" key="2">
    <source>
        <dbReference type="EMBL" id="MDV6374667.1"/>
    </source>
</evidence>
<dbReference type="EMBL" id="JAPMIV010000012">
    <property type="protein sequence ID" value="MDV6374667.1"/>
    <property type="molecule type" value="Genomic_DNA"/>
</dbReference>
<sequence>MKATHLFAVAALALGSTLATAGAQTLTPFSDPKLPFKVSLPQGWLGVDFDDGISGLSMVSAKAPPATLIRLLFSPKQDAPADLNAEFGKFVEALRSSGVTVKQLSNAKATYGGIGGIERQYSVTHPKGQLNVRVWYGNDAKNLYSFQLTDSAARYAAASTTFSKILATVQF</sequence>
<gene>
    <name evidence="2" type="ORF">ORD21_08715</name>
</gene>
<feature type="signal peptide" evidence="1">
    <location>
        <begin position="1"/>
        <end position="21"/>
    </location>
</feature>
<reference evidence="2 3" key="1">
    <citation type="submission" date="2022-11" db="EMBL/GenBank/DDBJ databases">
        <title>Deinococcus ZS9-10, Low Temperature and Draught-tolerating, UV-resistant Bacteria from Continental Antarctica.</title>
        <authorList>
            <person name="Cheng L."/>
        </authorList>
    </citation>
    <scope>NUCLEOTIDE SEQUENCE [LARGE SCALE GENOMIC DNA]</scope>
    <source>
        <strain evidence="2 3">ZS9-10</strain>
    </source>
</reference>
<name>A0ABU4DQG0_9DEIO</name>
<dbReference type="Proteomes" id="UP001276150">
    <property type="component" value="Unassembled WGS sequence"/>
</dbReference>
<proteinExistence type="predicted"/>